<gene>
    <name evidence="6" type="ORF">Q7A36_30590</name>
</gene>
<name>A0ABT9E9C1_9PROT</name>
<feature type="transmembrane region" description="Helical" evidence="5">
    <location>
        <begin position="94"/>
        <end position="113"/>
    </location>
</feature>
<keyword evidence="4 5" id="KW-0472">Membrane</keyword>
<accession>A0ABT9E9C1</accession>
<keyword evidence="3 5" id="KW-1133">Transmembrane helix</keyword>
<reference evidence="6 7" key="1">
    <citation type="submission" date="2023-08" db="EMBL/GenBank/DDBJ databases">
        <title>The draft genome sequence of Paracraurococcus sp. LOR1-02.</title>
        <authorList>
            <person name="Kingkaew E."/>
            <person name="Tanasupawat S."/>
        </authorList>
    </citation>
    <scope>NUCLEOTIDE SEQUENCE [LARGE SCALE GENOMIC DNA]</scope>
    <source>
        <strain evidence="6 7">LOR1-02</strain>
    </source>
</reference>
<evidence type="ECO:0000256" key="4">
    <source>
        <dbReference type="ARBA" id="ARBA00023136"/>
    </source>
</evidence>
<dbReference type="Pfam" id="PF05128">
    <property type="entry name" value="DUF697"/>
    <property type="match status" value="1"/>
</dbReference>
<dbReference type="RefSeq" id="WP_305107579.1">
    <property type="nucleotide sequence ID" value="NZ_JAUTWS010000056.1"/>
</dbReference>
<dbReference type="InterPro" id="IPR021147">
    <property type="entry name" value="DUF697"/>
</dbReference>
<protein>
    <submittedName>
        <fullName evidence="6">DUF697 domain-containing protein</fullName>
    </submittedName>
</protein>
<keyword evidence="2 5" id="KW-0812">Transmembrane</keyword>
<evidence type="ECO:0000256" key="1">
    <source>
        <dbReference type="ARBA" id="ARBA00004141"/>
    </source>
</evidence>
<organism evidence="6 7">
    <name type="scientific">Paracraurococcus lichenis</name>
    <dbReference type="NCBI Taxonomy" id="3064888"/>
    <lineage>
        <taxon>Bacteria</taxon>
        <taxon>Pseudomonadati</taxon>
        <taxon>Pseudomonadota</taxon>
        <taxon>Alphaproteobacteria</taxon>
        <taxon>Acetobacterales</taxon>
        <taxon>Roseomonadaceae</taxon>
        <taxon>Paracraurococcus</taxon>
    </lineage>
</organism>
<evidence type="ECO:0000313" key="7">
    <source>
        <dbReference type="Proteomes" id="UP001243009"/>
    </source>
</evidence>
<comment type="subcellular location">
    <subcellularLocation>
        <location evidence="1">Membrane</location>
        <topology evidence="1">Multi-pass membrane protein</topology>
    </subcellularLocation>
</comment>
<evidence type="ECO:0000256" key="5">
    <source>
        <dbReference type="SAM" id="Phobius"/>
    </source>
</evidence>
<keyword evidence="7" id="KW-1185">Reference proteome</keyword>
<evidence type="ECO:0000256" key="3">
    <source>
        <dbReference type="ARBA" id="ARBA00022989"/>
    </source>
</evidence>
<dbReference type="Proteomes" id="UP001243009">
    <property type="component" value="Unassembled WGS sequence"/>
</dbReference>
<evidence type="ECO:0000256" key="2">
    <source>
        <dbReference type="ARBA" id="ARBA00022692"/>
    </source>
</evidence>
<sequence length="165" mass="17257">MKGTGESFMDNRKQEAAKLVRNHAYAGAGTGLIPVPGLDVAALTGTQINLLRKLCKLYGVPFSSEQARGLIAALIGGVAPAAIGTGMVGSLVKAIPFFGTVMGFAIMPALSWASTTAVGHVFIQHFETGGTLLDFDADKMRDFYNQQLAKARAETPADLSAEKAA</sequence>
<comment type="caution">
    <text evidence="6">The sequence shown here is derived from an EMBL/GenBank/DDBJ whole genome shotgun (WGS) entry which is preliminary data.</text>
</comment>
<evidence type="ECO:0000313" key="6">
    <source>
        <dbReference type="EMBL" id="MDO9712722.1"/>
    </source>
</evidence>
<dbReference type="EMBL" id="JAUTWS010000056">
    <property type="protein sequence ID" value="MDO9712722.1"/>
    <property type="molecule type" value="Genomic_DNA"/>
</dbReference>
<feature type="transmembrane region" description="Helical" evidence="5">
    <location>
        <begin position="70"/>
        <end position="88"/>
    </location>
</feature>
<proteinExistence type="predicted"/>